<feature type="transmembrane region" description="Helical" evidence="1">
    <location>
        <begin position="327"/>
        <end position="351"/>
    </location>
</feature>
<dbReference type="OrthoDB" id="111719at2"/>
<feature type="transmembrane region" description="Helical" evidence="1">
    <location>
        <begin position="87"/>
        <end position="107"/>
    </location>
</feature>
<keyword evidence="1" id="KW-0472">Membrane</keyword>
<sequence>MPQTKDIPTHPGTRHTLRFQVLAIAACLVLGALMILNTQMGGEGMWFWYATVFHHGAKLYSGLHIVLQPLYLLETNAWMTLFGVKSFAYETPSILHCLALAIGILLILRECTWPDWQKAIFLLGTFVIIIDGHSYRFDDYHVVAEEIILFALLFMLYLARALEPRRQLIDSAALGILSGLAVTTRLTDGAALLVATAIIIPFLTRGKKLPALAVYFIAAALTLLFIVSLTGDTFSAYLSNSLIHAAGSKGGTGSILAAPFAMFVNTIKLAYNLRRRMTFDITVLFVIGYLIQRFWKPAVPYITLIQLTLATLIFYRDPQGIQDGELIVLLVLYLTPLMYLLAPLVAARFAIARASHTPWDPREAIVLLPLAEWASYSAGAAAEPVTNYYAPVSLLLLLIPTIQPFRRLPIWVRYSIITVMAMAAFSGISSKYKTPYYWQNYRTTRMFERRVWYTHPTYGTLYIDSDLLNFSQMVCKDIGAVPGQPGPELLSIPYPYPNYFCNTPPWHNYVQTFFDTSPRATIERLMQELDTAPPQYIVYQRQLKIMKGSEHLYNHDRPWAQRDLDTMIMNKLATGQWQLLDKSLYISRPPVTNDPDAAWYIIRTHP</sequence>
<dbReference type="EMBL" id="RDSM01000002">
    <property type="protein sequence ID" value="RXH55573.1"/>
    <property type="molecule type" value="Genomic_DNA"/>
</dbReference>
<comment type="caution">
    <text evidence="2">The sequence shown here is derived from an EMBL/GenBank/DDBJ whole genome shotgun (WGS) entry which is preliminary data.</text>
</comment>
<gene>
    <name evidence="2" type="ORF">GRAN_2430</name>
</gene>
<feature type="transmembrane region" description="Helical" evidence="1">
    <location>
        <begin position="298"/>
        <end position="315"/>
    </location>
</feature>
<dbReference type="AlphaFoldDB" id="A0A4Q0SWV2"/>
<feature type="transmembrane region" description="Helical" evidence="1">
    <location>
        <begin position="142"/>
        <end position="160"/>
    </location>
</feature>
<keyword evidence="1" id="KW-1133">Transmembrane helix</keyword>
<keyword evidence="3" id="KW-1185">Reference proteome</keyword>
<feature type="transmembrane region" description="Helical" evidence="1">
    <location>
        <begin position="242"/>
        <end position="264"/>
    </location>
</feature>
<evidence type="ECO:0000313" key="2">
    <source>
        <dbReference type="EMBL" id="RXH55573.1"/>
    </source>
</evidence>
<dbReference type="Proteomes" id="UP000289437">
    <property type="component" value="Unassembled WGS sequence"/>
</dbReference>
<feature type="transmembrane region" description="Helical" evidence="1">
    <location>
        <begin position="410"/>
        <end position="428"/>
    </location>
</feature>
<dbReference type="RefSeq" id="WP_128913203.1">
    <property type="nucleotide sequence ID" value="NZ_RDSM01000002.1"/>
</dbReference>
<protein>
    <submittedName>
        <fullName evidence="2">Permease of the drug/metabolite transporter (DMT) superfamily</fullName>
    </submittedName>
</protein>
<evidence type="ECO:0000256" key="1">
    <source>
        <dbReference type="SAM" id="Phobius"/>
    </source>
</evidence>
<accession>A0A4Q0SWV2</accession>
<keyword evidence="1" id="KW-0812">Transmembrane</keyword>
<reference evidence="3" key="2">
    <citation type="submission" date="2019-02" db="EMBL/GenBank/DDBJ databases">
        <title>Granulicella sibirica sp. nov., a psychrotolerant acidobacterium isolated from an organic soil layer in forested tundra, West Siberia.</title>
        <authorList>
            <person name="Oshkin I.Y."/>
            <person name="Kulichevskaya I.S."/>
            <person name="Rijpstra W.I.C."/>
            <person name="Sinninghe Damste J.S."/>
            <person name="Rakitin A.L."/>
            <person name="Ravin N.V."/>
            <person name="Dedysh S.N."/>
        </authorList>
    </citation>
    <scope>NUCLEOTIDE SEQUENCE [LARGE SCALE GENOMIC DNA]</scope>
    <source>
        <strain evidence="3">AF10</strain>
    </source>
</reference>
<feature type="transmembrane region" description="Helical" evidence="1">
    <location>
        <begin position="212"/>
        <end position="230"/>
    </location>
</feature>
<feature type="transmembrane region" description="Helical" evidence="1">
    <location>
        <begin position="46"/>
        <end position="67"/>
    </location>
</feature>
<name>A0A4Q0SWV2_9BACT</name>
<organism evidence="2 3">
    <name type="scientific">Granulicella sibirica</name>
    <dbReference type="NCBI Taxonomy" id="2479048"/>
    <lineage>
        <taxon>Bacteria</taxon>
        <taxon>Pseudomonadati</taxon>
        <taxon>Acidobacteriota</taxon>
        <taxon>Terriglobia</taxon>
        <taxon>Terriglobales</taxon>
        <taxon>Acidobacteriaceae</taxon>
        <taxon>Granulicella</taxon>
    </lineage>
</organism>
<proteinExistence type="predicted"/>
<evidence type="ECO:0000313" key="3">
    <source>
        <dbReference type="Proteomes" id="UP000289437"/>
    </source>
</evidence>
<feature type="transmembrane region" description="Helical" evidence="1">
    <location>
        <begin position="21"/>
        <end position="40"/>
    </location>
</feature>
<feature type="transmembrane region" description="Helical" evidence="1">
    <location>
        <begin position="119"/>
        <end position="135"/>
    </location>
</feature>
<reference evidence="2 3" key="1">
    <citation type="submission" date="2018-11" db="EMBL/GenBank/DDBJ databases">
        <authorList>
            <person name="Mardanov A.V."/>
            <person name="Ravin N.V."/>
            <person name="Dedysh S.N."/>
        </authorList>
    </citation>
    <scope>NUCLEOTIDE SEQUENCE [LARGE SCALE GENOMIC DNA]</scope>
    <source>
        <strain evidence="2 3">AF10</strain>
    </source>
</reference>